<keyword evidence="2" id="KW-1185">Reference proteome</keyword>
<sequence>MARVQQLYDWPPIVTTMDIEEDYFVHTFGLKTPRETGLSIRETVAVIMKSKRSIFIGDDIKDMNDIPAMTQQEEDELLARITPPSDQFIEADRGLFKIESIIDSDDESNNSDWELLDIGNSDAKYSITYATERVPVIEVVAISYGWHEKTNEKDEFEFGKGIKLTLGHEWDPSRFLLALADLSKQHWIWMDQLSIPQADVSSEMLTRIIPDVYRSVKVVVFLPYTPCAKLLSFINTVRESLGREDVSSAFTWLYLHAYADCRCLGGLKSWLRRLWAWQEFVLASSMRFVWGLGFRKRASWSVLENPASILANEMKQRNALSLIIGKRTSEAINYYYCVRLLCGAEVNMLGAVRVDSGACLQVLSHLRDTGRKATRAKDFYLAAAAFVKVSFLHFSKTSDADEDYLHSAYASLYAKATNTVYTGSTPSGLTGNSVGSCYGWKSLKSPVDINDKPTSGGVLSGMTEQAFCACSSDSVVYGEAYPAAIDEIRIGGFFDSAVMSIFRIIECMHPAQRKLVCRFNAIKTSLLLKHFPLVIALYCATIGKVREDALTALGAVTALYARCHSCDYIKAIRVLLGDEFDSSITDEQYDSLRLVKVKLHGQVWCLGITSKTKALRVVRSHRRLLLCMPTSQDWVAVGYIPGLDASHLDLDTPTNVGVRIA</sequence>
<evidence type="ECO:0000313" key="2">
    <source>
        <dbReference type="Proteomes" id="UP001632037"/>
    </source>
</evidence>
<gene>
    <name evidence="1" type="ORF">V7S43_009972</name>
</gene>
<reference evidence="1 2" key="1">
    <citation type="submission" date="2024-09" db="EMBL/GenBank/DDBJ databases">
        <title>Genome sequencing and assembly of Phytophthora oleae, isolate VK10A, causative agent of rot of olive drupes.</title>
        <authorList>
            <person name="Conti Taguali S."/>
            <person name="Riolo M."/>
            <person name="La Spada F."/>
            <person name="Cacciola S.O."/>
            <person name="Dionisio G."/>
        </authorList>
    </citation>
    <scope>NUCLEOTIDE SEQUENCE [LARGE SCALE GENOMIC DNA]</scope>
    <source>
        <strain evidence="1 2">VK10A</strain>
    </source>
</reference>
<dbReference type="Proteomes" id="UP001632037">
    <property type="component" value="Unassembled WGS sequence"/>
</dbReference>
<dbReference type="AlphaFoldDB" id="A0ABD3FFV6"/>
<accession>A0ABD3FFV6</accession>
<dbReference type="EMBL" id="JBIMZQ010000022">
    <property type="protein sequence ID" value="KAL3664792.1"/>
    <property type="molecule type" value="Genomic_DNA"/>
</dbReference>
<organism evidence="1 2">
    <name type="scientific">Phytophthora oleae</name>
    <dbReference type="NCBI Taxonomy" id="2107226"/>
    <lineage>
        <taxon>Eukaryota</taxon>
        <taxon>Sar</taxon>
        <taxon>Stramenopiles</taxon>
        <taxon>Oomycota</taxon>
        <taxon>Peronosporomycetes</taxon>
        <taxon>Peronosporales</taxon>
        <taxon>Peronosporaceae</taxon>
        <taxon>Phytophthora</taxon>
    </lineage>
</organism>
<evidence type="ECO:0008006" key="3">
    <source>
        <dbReference type="Google" id="ProtNLM"/>
    </source>
</evidence>
<protein>
    <recommendedName>
        <fullName evidence="3">Heterokaryon incompatibility domain-containing protein</fullName>
    </recommendedName>
</protein>
<proteinExistence type="predicted"/>
<evidence type="ECO:0000313" key="1">
    <source>
        <dbReference type="EMBL" id="KAL3664792.1"/>
    </source>
</evidence>
<comment type="caution">
    <text evidence="1">The sequence shown here is derived from an EMBL/GenBank/DDBJ whole genome shotgun (WGS) entry which is preliminary data.</text>
</comment>
<name>A0ABD3FFV6_9STRA</name>